<proteinExistence type="predicted"/>
<dbReference type="EnsemblMetazoa" id="CJA03155.1">
    <property type="protein sequence ID" value="CJA03155.1"/>
    <property type="gene ID" value="WBGene00122359"/>
</dbReference>
<sequence>MEHPAHLSCDPVTDRASPTTLRRTQVRIEKLEKERVTMAFADVLPRAELNTPPETHSVKRLADSDSGKLQNLTISKQPQGNSVSPLGEQVNPSFPDKADVSAPVPGKSRRNPVANTEEGMSEKKSGVTSNETPARVVAAMSQSCGKAPAGPQEDIIVASQSNVALEHNAQHRLINVTTQSDSQQAAAAANKRGTTRSRSPNRRVTRAMSVSQHPRINVFAMKSAATVPIFSGTSNENFHAFVRNFKDHVRLISEPDDKEVRNHLLTVLTDSARDTAEEVLDRNPEAESEDIIDALRVQYEDQYCTQNRLDAIKACFQYAEEPVQDYYQRIRKLMREAQTGVNRAEVIGVAKEAFRTGLQSDIRFFVTTARSTEFDQIYKDAVFFEKALQDKEKKDRADAAAVLNRPHTAKVFAQAALQPQEQYYDYDNPSNQRVSLNRRINNVSDSNQLCTQTRSRDKKCWYCNGLAHYRYECRKMKADRKAGVYRSSIEAPFEPKIPSRSLAENHQFPTVRTLQTVPVTHAQPTMEIQEALSLIEQQKRIIKRLESQLNDIKWRLGAHQMGRPLGNSPPPIVNVAAPTASIIRQVSASFITAQIPIRANGIPCHALIDTGSNITVTSEDSMDMFCSAPLKQPNSSSAVGLSGNPVKMLGADVIKFQIGPFKIEHLTHFTEGRRTPTGPTDYTFIIGNDLLSQLPKFVFDYAKGRFLIGGAILPMGNQYESGSSSENQMDLPEEQIACVVHDNRSTSTLLPSRTSPTVPPKQPSTTVSDTKRRSSIDTPSRQRRVTPKVVQSTETDDTIQQNLCGTRRKPVRTQN</sequence>
<dbReference type="Proteomes" id="UP000005237">
    <property type="component" value="Unassembled WGS sequence"/>
</dbReference>
<keyword evidence="4" id="KW-1185">Reference proteome</keyword>
<evidence type="ECO:0000313" key="3">
    <source>
        <dbReference type="EnsemblMetazoa" id="CJA03155.1"/>
    </source>
</evidence>
<evidence type="ECO:0000256" key="2">
    <source>
        <dbReference type="SAM" id="MobiDB-lite"/>
    </source>
</evidence>
<dbReference type="InterPro" id="IPR021109">
    <property type="entry name" value="Peptidase_aspartic_dom_sf"/>
</dbReference>
<feature type="compositionally biased region" description="Basic residues" evidence="2">
    <location>
        <begin position="193"/>
        <end position="205"/>
    </location>
</feature>
<feature type="region of interest" description="Disordered" evidence="2">
    <location>
        <begin position="72"/>
        <end position="130"/>
    </location>
</feature>
<feature type="compositionally biased region" description="Low complexity" evidence="2">
    <location>
        <begin position="746"/>
        <end position="756"/>
    </location>
</feature>
<accession>A0A8R1DHT5</accession>
<feature type="region of interest" description="Disordered" evidence="2">
    <location>
        <begin position="1"/>
        <end position="20"/>
    </location>
</feature>
<dbReference type="PANTHER" id="PTHR33223:SF6">
    <property type="entry name" value="CCHC-TYPE DOMAIN-CONTAINING PROTEIN"/>
    <property type="match status" value="1"/>
</dbReference>
<keyword evidence="1" id="KW-0175">Coiled coil</keyword>
<feature type="compositionally biased region" description="Polar residues" evidence="2">
    <location>
        <begin position="72"/>
        <end position="84"/>
    </location>
</feature>
<feature type="region of interest" description="Disordered" evidence="2">
    <location>
        <begin position="178"/>
        <end position="209"/>
    </location>
</feature>
<dbReference type="Gene3D" id="2.40.70.10">
    <property type="entry name" value="Acid Proteases"/>
    <property type="match status" value="1"/>
</dbReference>
<name>A0A8R1DHT5_CAEJA</name>
<feature type="region of interest" description="Disordered" evidence="2">
    <location>
        <begin position="746"/>
        <end position="798"/>
    </location>
</feature>
<reference evidence="3" key="2">
    <citation type="submission" date="2022-06" db="UniProtKB">
        <authorList>
            <consortium name="EnsemblMetazoa"/>
        </authorList>
    </citation>
    <scope>IDENTIFICATION</scope>
    <source>
        <strain evidence="3">DF5081</strain>
    </source>
</reference>
<dbReference type="PANTHER" id="PTHR33223">
    <property type="entry name" value="CCHC-TYPE DOMAIN-CONTAINING PROTEIN"/>
    <property type="match status" value="1"/>
</dbReference>
<dbReference type="AlphaFoldDB" id="A0A8R1DHT5"/>
<dbReference type="SUPFAM" id="SSF50630">
    <property type="entry name" value="Acid proteases"/>
    <property type="match status" value="1"/>
</dbReference>
<evidence type="ECO:0000256" key="1">
    <source>
        <dbReference type="SAM" id="Coils"/>
    </source>
</evidence>
<feature type="coiled-coil region" evidence="1">
    <location>
        <begin position="528"/>
        <end position="555"/>
    </location>
</feature>
<feature type="compositionally biased region" description="Polar residues" evidence="2">
    <location>
        <begin position="789"/>
        <end position="798"/>
    </location>
</feature>
<evidence type="ECO:0000313" key="4">
    <source>
        <dbReference type="Proteomes" id="UP000005237"/>
    </source>
</evidence>
<protein>
    <recommendedName>
        <fullName evidence="5">Peptidase A2 domain-containing protein</fullName>
    </recommendedName>
</protein>
<reference evidence="4" key="1">
    <citation type="submission" date="2010-08" db="EMBL/GenBank/DDBJ databases">
        <authorList>
            <consortium name="Caenorhabditis japonica Sequencing Consortium"/>
            <person name="Wilson R.K."/>
        </authorList>
    </citation>
    <scope>NUCLEOTIDE SEQUENCE [LARGE SCALE GENOMIC DNA]</scope>
    <source>
        <strain evidence="4">DF5081</strain>
    </source>
</reference>
<evidence type="ECO:0008006" key="5">
    <source>
        <dbReference type="Google" id="ProtNLM"/>
    </source>
</evidence>
<organism evidence="3 4">
    <name type="scientific">Caenorhabditis japonica</name>
    <dbReference type="NCBI Taxonomy" id="281687"/>
    <lineage>
        <taxon>Eukaryota</taxon>
        <taxon>Metazoa</taxon>
        <taxon>Ecdysozoa</taxon>
        <taxon>Nematoda</taxon>
        <taxon>Chromadorea</taxon>
        <taxon>Rhabditida</taxon>
        <taxon>Rhabditina</taxon>
        <taxon>Rhabditomorpha</taxon>
        <taxon>Rhabditoidea</taxon>
        <taxon>Rhabditidae</taxon>
        <taxon>Peloderinae</taxon>
        <taxon>Caenorhabditis</taxon>
    </lineage>
</organism>